<dbReference type="OrthoDB" id="2697418at2"/>
<protein>
    <submittedName>
        <fullName evidence="2">Uncharacterized protein</fullName>
    </submittedName>
</protein>
<proteinExistence type="predicted"/>
<feature type="region of interest" description="Disordered" evidence="1">
    <location>
        <begin position="124"/>
        <end position="148"/>
    </location>
</feature>
<sequence length="284" mass="32716">MVPGKITNFKTLSEFQTVKEFNESNKHFLEVHGEKFTKGELIAFNQLTRYSVKVIGVCNARIGTLVSACHEKGGISRSTVERMLRKARKFGVISIHHTIRNKGGYSHNIFVFHRFDRTITKQLTGRQSPQTTCSSGLNPDISVSETKNPETKNIKKLKTKTIRKQPAFSSTTLDYSYLPDYIPMDFISAVKPFFTTAAEICSLWQKARIAYKKLQMERPLEVLVPNVIQAFKITVYQYKLRKIKSTFEQYFYGVVYGVLTVERRRERYAEVHTYDWLNADSSAL</sequence>
<accession>A0A0V8J530</accession>
<organism evidence="2 3">
    <name type="scientific">Fictibacillus enclensis</name>
    <dbReference type="NCBI Taxonomy" id="1017270"/>
    <lineage>
        <taxon>Bacteria</taxon>
        <taxon>Bacillati</taxon>
        <taxon>Bacillota</taxon>
        <taxon>Bacilli</taxon>
        <taxon>Bacillales</taxon>
        <taxon>Fictibacillaceae</taxon>
        <taxon>Fictibacillus</taxon>
    </lineage>
</organism>
<evidence type="ECO:0000313" key="2">
    <source>
        <dbReference type="EMBL" id="KSU82089.1"/>
    </source>
</evidence>
<keyword evidence="3" id="KW-1185">Reference proteome</keyword>
<dbReference type="Proteomes" id="UP000054099">
    <property type="component" value="Unassembled WGS sequence"/>
</dbReference>
<name>A0A0V8J530_9BACL</name>
<dbReference type="EMBL" id="LNQN01000005">
    <property type="protein sequence ID" value="KSU82089.1"/>
    <property type="molecule type" value="Genomic_DNA"/>
</dbReference>
<evidence type="ECO:0000313" key="3">
    <source>
        <dbReference type="Proteomes" id="UP000054099"/>
    </source>
</evidence>
<comment type="caution">
    <text evidence="2">The sequence shown here is derived from an EMBL/GenBank/DDBJ whole genome shotgun (WGS) entry which is preliminary data.</text>
</comment>
<evidence type="ECO:0000256" key="1">
    <source>
        <dbReference type="SAM" id="MobiDB-lite"/>
    </source>
</evidence>
<dbReference type="AlphaFoldDB" id="A0A0V8J530"/>
<dbReference type="RefSeq" id="WP_061974038.1">
    <property type="nucleotide sequence ID" value="NZ_FMAV01000003.1"/>
</dbReference>
<reference evidence="2 3" key="1">
    <citation type="journal article" date="2014" name="Antonie Van Leeuwenhoek">
        <title>Fictibacillus enclensis sp. nov., isolated from marine sediment.</title>
        <authorList>
            <person name="Dastager S.G."/>
            <person name="Mawlankar R."/>
            <person name="Srinivasan K."/>
            <person name="Tang S.K."/>
            <person name="Lee J.C."/>
            <person name="Ramana V.V."/>
            <person name="Shouche Y.S."/>
        </authorList>
    </citation>
    <scope>NUCLEOTIDE SEQUENCE [LARGE SCALE GENOMIC DNA]</scope>
    <source>
        <strain evidence="2 3">NIO-1003</strain>
    </source>
</reference>
<gene>
    <name evidence="2" type="ORF">AS030_17615</name>
</gene>
<feature type="compositionally biased region" description="Polar residues" evidence="1">
    <location>
        <begin position="124"/>
        <end position="146"/>
    </location>
</feature>